<protein>
    <recommendedName>
        <fullName evidence="16">Trimeric autotransporter adhesin YadA-like C-terminal membrane anchor domain-containing protein</fullName>
    </recommendedName>
</protein>
<dbReference type="InterPro" id="IPR011049">
    <property type="entry name" value="Serralysin-like_metalloprot_C"/>
</dbReference>
<evidence type="ECO:0000256" key="10">
    <source>
        <dbReference type="ARBA" id="ARBA00023237"/>
    </source>
</evidence>
<evidence type="ECO:0000256" key="9">
    <source>
        <dbReference type="ARBA" id="ARBA00023136"/>
    </source>
</evidence>
<feature type="region of interest" description="Disordered" evidence="11">
    <location>
        <begin position="252"/>
        <end position="287"/>
    </location>
</feature>
<dbReference type="GO" id="GO:0009986">
    <property type="term" value="C:cell surface"/>
    <property type="evidence" value="ECO:0007669"/>
    <property type="project" value="UniProtKB-SubCell"/>
</dbReference>
<dbReference type="PATRIC" id="fig|314722.6.peg.1345"/>
<dbReference type="Gene3D" id="2.60.40.4050">
    <property type="match status" value="1"/>
</dbReference>
<evidence type="ECO:0000313" key="15">
    <source>
        <dbReference type="Proteomes" id="UP000033067"/>
    </source>
</evidence>
<keyword evidence="15" id="KW-1185">Reference proteome</keyword>
<dbReference type="GO" id="GO:0009279">
    <property type="term" value="C:cell outer membrane"/>
    <property type="evidence" value="ECO:0007669"/>
    <property type="project" value="UniProtKB-SubCell"/>
</dbReference>
<dbReference type="Proteomes" id="UP000033067">
    <property type="component" value="Chromosome"/>
</dbReference>
<evidence type="ECO:0000256" key="5">
    <source>
        <dbReference type="ARBA" id="ARBA00022452"/>
    </source>
</evidence>
<dbReference type="Gene3D" id="3.30.1300.30">
    <property type="entry name" value="GSPII I/J protein-like"/>
    <property type="match status" value="1"/>
</dbReference>
<keyword evidence="8" id="KW-0653">Protein transport</keyword>
<feature type="compositionally biased region" description="Low complexity" evidence="11">
    <location>
        <begin position="264"/>
        <end position="287"/>
    </location>
</feature>
<comment type="subcellular location">
    <subcellularLocation>
        <location evidence="2">Cell outer membrane</location>
    </subcellularLocation>
    <subcellularLocation>
        <location evidence="1">Cell surface</location>
    </subcellularLocation>
</comment>
<feature type="domain" description="Trimeric autotransporter adhesin YadA-like C-terminal membrane anchor" evidence="12">
    <location>
        <begin position="484"/>
        <end position="527"/>
    </location>
</feature>
<evidence type="ECO:0000256" key="8">
    <source>
        <dbReference type="ARBA" id="ARBA00022927"/>
    </source>
</evidence>
<feature type="domain" description="Trimeric autotransporter adhesin YadA-like stalk" evidence="13">
    <location>
        <begin position="57"/>
        <end position="85"/>
    </location>
</feature>
<comment type="similarity">
    <text evidence="3">Belongs to the autotransporter-2 (AT-2) (TC 1.B.40) family.</text>
</comment>
<keyword evidence="7" id="KW-0732">Signal</keyword>
<evidence type="ECO:0000256" key="3">
    <source>
        <dbReference type="ARBA" id="ARBA00005848"/>
    </source>
</evidence>
<keyword evidence="4" id="KW-0813">Transport</keyword>
<sequence>MLEGGFASIGIGHQVVAGIAGAIAVGAQARANAGSSVALGAGSVADEAATVAVGQRRIVGIADATATSDAINYRQLALAVQGASAELPYLAADGLGDGSDNARVSGTGSVALGANSVADRDQVVSVGAAGMARQVAHVRAGVEDTDAINLGQALFVGAVGASWLGGGAVYQTVPPVAPQYRIAGNTYSTVGGALAAVDNAMRGIAISEQDVRTLAAEGDAQALAAARAQADGRDAQTLQAAGAAADAGDAQALQAARDHADAGDAQVRQAAAGHADAGDAQALQDANAHADAGDARILQEARDYTDARVATLDIRDEVGEVSGDYTDAREAQVRADMADADAQTLAAANGYTGQREAQVRADMDAGDAATLASAHTYADTREAAVRTAMDAGDAKALADARTHADAGDAATLASANGYARDAIETLTGIDVDAFNTRLGALEFGMDALDERMQYQDRRIARMGAMNSAMIGMASGAAAVKGHYRTRIALGTGFAGGERAIAVGVQMFFGRRWVVTYGGSWSGTEESISLAISTGF</sequence>
<evidence type="ECO:0000256" key="7">
    <source>
        <dbReference type="ARBA" id="ARBA00022729"/>
    </source>
</evidence>
<evidence type="ECO:0000259" key="12">
    <source>
        <dbReference type="Pfam" id="PF03895"/>
    </source>
</evidence>
<dbReference type="Gene3D" id="1.20.5.170">
    <property type="match status" value="1"/>
</dbReference>
<keyword evidence="5" id="KW-1134">Transmembrane beta strand</keyword>
<dbReference type="InterPro" id="IPR008635">
    <property type="entry name" value="Coiled_stalk_dom"/>
</dbReference>
<evidence type="ECO:0000256" key="2">
    <source>
        <dbReference type="ARBA" id="ARBA00004442"/>
    </source>
</evidence>
<dbReference type="KEGG" id="psuw:WQ53_06310"/>
<gene>
    <name evidence="14" type="ORF">WQ53_06310</name>
</gene>
<evidence type="ECO:0000256" key="1">
    <source>
        <dbReference type="ARBA" id="ARBA00004241"/>
    </source>
</evidence>
<dbReference type="InterPro" id="IPR045584">
    <property type="entry name" value="Pilin-like"/>
</dbReference>
<evidence type="ECO:0000256" key="11">
    <source>
        <dbReference type="SAM" id="MobiDB-lite"/>
    </source>
</evidence>
<evidence type="ECO:0000313" key="14">
    <source>
        <dbReference type="EMBL" id="AKC86437.1"/>
    </source>
</evidence>
<dbReference type="SUPFAM" id="SSF54523">
    <property type="entry name" value="Pili subunits"/>
    <property type="match status" value="1"/>
</dbReference>
<evidence type="ECO:0000256" key="6">
    <source>
        <dbReference type="ARBA" id="ARBA00022692"/>
    </source>
</evidence>
<dbReference type="Pfam" id="PF03895">
    <property type="entry name" value="YadA_anchor"/>
    <property type="match status" value="1"/>
</dbReference>
<dbReference type="EMBL" id="CP011144">
    <property type="protein sequence ID" value="AKC86437.1"/>
    <property type="molecule type" value="Genomic_DNA"/>
</dbReference>
<name>A0A0E3Z0Y8_9GAMM</name>
<keyword evidence="9" id="KW-0472">Membrane</keyword>
<evidence type="ECO:0000256" key="4">
    <source>
        <dbReference type="ARBA" id="ARBA00022448"/>
    </source>
</evidence>
<organism evidence="14 15">
    <name type="scientific">Pseudoxanthomonas suwonensis</name>
    <dbReference type="NCBI Taxonomy" id="314722"/>
    <lineage>
        <taxon>Bacteria</taxon>
        <taxon>Pseudomonadati</taxon>
        <taxon>Pseudomonadota</taxon>
        <taxon>Gammaproteobacteria</taxon>
        <taxon>Lysobacterales</taxon>
        <taxon>Lysobacteraceae</taxon>
        <taxon>Pseudoxanthomonas</taxon>
    </lineage>
</organism>
<reference evidence="14 15" key="1">
    <citation type="journal article" date="2015" name="Genome Announc.">
        <title>Complete Genome Sequence of Pseudoxanthomonas suwonensis Strain J1, a Cellulose-Degrading Bacterium Isolated from Leaf- and Wood-Enriched Soil.</title>
        <authorList>
            <person name="Hou L."/>
            <person name="Jiang J."/>
            <person name="Xu Z."/>
            <person name="Zhou Y."/>
            <person name="Leung F.C."/>
        </authorList>
    </citation>
    <scope>NUCLEOTIDE SEQUENCE [LARGE SCALE GENOMIC DNA]</scope>
    <source>
        <strain evidence="14 15">J1</strain>
    </source>
</reference>
<dbReference type="SUPFAM" id="SSF101967">
    <property type="entry name" value="Adhesin YadA, collagen-binding domain"/>
    <property type="match status" value="2"/>
</dbReference>
<keyword evidence="6" id="KW-0812">Transmembrane</keyword>
<feature type="domain" description="Trimeric autotransporter adhesin YadA-like stalk" evidence="13">
    <location>
        <begin position="136"/>
        <end position="152"/>
    </location>
</feature>
<dbReference type="Pfam" id="PF05662">
    <property type="entry name" value="YadA_stalk"/>
    <property type="match status" value="2"/>
</dbReference>
<accession>A0A0E3Z0Y8</accession>
<keyword evidence="10" id="KW-0998">Cell outer membrane</keyword>
<dbReference type="GO" id="GO:0015031">
    <property type="term" value="P:protein transport"/>
    <property type="evidence" value="ECO:0007669"/>
    <property type="project" value="UniProtKB-KW"/>
</dbReference>
<evidence type="ECO:0008006" key="16">
    <source>
        <dbReference type="Google" id="ProtNLM"/>
    </source>
</evidence>
<proteinExistence type="inferred from homology"/>
<evidence type="ECO:0000259" key="13">
    <source>
        <dbReference type="Pfam" id="PF05662"/>
    </source>
</evidence>
<dbReference type="Gene3D" id="2.150.10.10">
    <property type="entry name" value="Serralysin-like metalloprotease, C-terminal"/>
    <property type="match status" value="1"/>
</dbReference>
<dbReference type="InterPro" id="IPR005594">
    <property type="entry name" value="YadA_C"/>
</dbReference>
<dbReference type="AlphaFoldDB" id="A0A0E3Z0Y8"/>